<evidence type="ECO:0000313" key="2">
    <source>
        <dbReference type="EMBL" id="MPC71309.1"/>
    </source>
</evidence>
<proteinExistence type="predicted"/>
<keyword evidence="3" id="KW-1185">Reference proteome</keyword>
<dbReference type="EMBL" id="VSRR010032664">
    <property type="protein sequence ID" value="MPC71309.1"/>
    <property type="molecule type" value="Genomic_DNA"/>
</dbReference>
<organism evidence="2 3">
    <name type="scientific">Portunus trituberculatus</name>
    <name type="common">Swimming crab</name>
    <name type="synonym">Neptunus trituberculatus</name>
    <dbReference type="NCBI Taxonomy" id="210409"/>
    <lineage>
        <taxon>Eukaryota</taxon>
        <taxon>Metazoa</taxon>
        <taxon>Ecdysozoa</taxon>
        <taxon>Arthropoda</taxon>
        <taxon>Crustacea</taxon>
        <taxon>Multicrustacea</taxon>
        <taxon>Malacostraca</taxon>
        <taxon>Eumalacostraca</taxon>
        <taxon>Eucarida</taxon>
        <taxon>Decapoda</taxon>
        <taxon>Pleocyemata</taxon>
        <taxon>Brachyura</taxon>
        <taxon>Eubrachyura</taxon>
        <taxon>Portunoidea</taxon>
        <taxon>Portunidae</taxon>
        <taxon>Portuninae</taxon>
        <taxon>Portunus</taxon>
    </lineage>
</organism>
<feature type="region of interest" description="Disordered" evidence="1">
    <location>
        <begin position="55"/>
        <end position="80"/>
    </location>
</feature>
<evidence type="ECO:0000313" key="3">
    <source>
        <dbReference type="Proteomes" id="UP000324222"/>
    </source>
</evidence>
<comment type="caution">
    <text evidence="2">The sequence shown here is derived from an EMBL/GenBank/DDBJ whole genome shotgun (WGS) entry which is preliminary data.</text>
</comment>
<dbReference type="AlphaFoldDB" id="A0A5B7HNL7"/>
<feature type="compositionally biased region" description="Polar residues" evidence="1">
    <location>
        <begin position="62"/>
        <end position="80"/>
    </location>
</feature>
<evidence type="ECO:0000256" key="1">
    <source>
        <dbReference type="SAM" id="MobiDB-lite"/>
    </source>
</evidence>
<protein>
    <submittedName>
        <fullName evidence="2">Uncharacterized protein</fullName>
    </submittedName>
</protein>
<gene>
    <name evidence="2" type="ORF">E2C01_065583</name>
</gene>
<accession>A0A5B7HNL7</accession>
<name>A0A5B7HNL7_PORTR</name>
<sequence>MVTLNHSTDDKVSRRHLVGLEPTHRRLPDPHAHHLIHYATAYKDFLCCIHSITPEQEKTSDKNTPTNLPTPSKVSSEYTISGPQLTCSNLHNGTEQVGGAAQLP</sequence>
<reference evidence="2 3" key="1">
    <citation type="submission" date="2019-05" db="EMBL/GenBank/DDBJ databases">
        <title>Another draft genome of Portunus trituberculatus and its Hox gene families provides insights of decapod evolution.</title>
        <authorList>
            <person name="Jeong J.-H."/>
            <person name="Song I."/>
            <person name="Kim S."/>
            <person name="Choi T."/>
            <person name="Kim D."/>
            <person name="Ryu S."/>
            <person name="Kim W."/>
        </authorList>
    </citation>
    <scope>NUCLEOTIDE SEQUENCE [LARGE SCALE GENOMIC DNA]</scope>
    <source>
        <tissue evidence="2">Muscle</tissue>
    </source>
</reference>
<dbReference type="Proteomes" id="UP000324222">
    <property type="component" value="Unassembled WGS sequence"/>
</dbReference>